<keyword evidence="1" id="KW-0472">Membrane</keyword>
<dbReference type="PANTHER" id="PTHR35982">
    <property type="entry name" value="AGAP005361-PA"/>
    <property type="match status" value="1"/>
</dbReference>
<proteinExistence type="predicted"/>
<comment type="caution">
    <text evidence="3">The sequence shown here is derived from an EMBL/GenBank/DDBJ whole genome shotgun (WGS) entry which is preliminary data.</text>
</comment>
<keyword evidence="1" id="KW-1133">Transmembrane helix</keyword>
<protein>
    <recommendedName>
        <fullName evidence="2">DUF7802 domain-containing protein</fullName>
    </recommendedName>
</protein>
<dbReference type="PANTHER" id="PTHR35982:SF1">
    <property type="entry name" value="SPIROCYCLASE, AVEC FAMILY"/>
    <property type="match status" value="1"/>
</dbReference>
<feature type="transmembrane region" description="Helical" evidence="1">
    <location>
        <begin position="69"/>
        <end position="88"/>
    </location>
</feature>
<keyword evidence="4" id="KW-1185">Reference proteome</keyword>
<feature type="transmembrane region" description="Helical" evidence="1">
    <location>
        <begin position="190"/>
        <end position="210"/>
    </location>
</feature>
<feature type="transmembrane region" description="Helical" evidence="1">
    <location>
        <begin position="36"/>
        <end position="57"/>
    </location>
</feature>
<dbReference type="EMBL" id="JBITLV010000009">
    <property type="protein sequence ID" value="MFI7589719.1"/>
    <property type="molecule type" value="Genomic_DNA"/>
</dbReference>
<feature type="transmembrane region" description="Helical" evidence="1">
    <location>
        <begin position="291"/>
        <end position="311"/>
    </location>
</feature>
<reference evidence="3 4" key="1">
    <citation type="submission" date="2024-10" db="EMBL/GenBank/DDBJ databases">
        <title>The Natural Products Discovery Center: Release of the First 8490 Sequenced Strains for Exploring Actinobacteria Biosynthetic Diversity.</title>
        <authorList>
            <person name="Kalkreuter E."/>
            <person name="Kautsar S.A."/>
            <person name="Yang D."/>
            <person name="Bader C.D."/>
            <person name="Teijaro C.N."/>
            <person name="Fluegel L."/>
            <person name="Davis C.M."/>
            <person name="Simpson J.R."/>
            <person name="Lauterbach L."/>
            <person name="Steele A.D."/>
            <person name="Gui C."/>
            <person name="Meng S."/>
            <person name="Li G."/>
            <person name="Viehrig K."/>
            <person name="Ye F."/>
            <person name="Su P."/>
            <person name="Kiefer A.F."/>
            <person name="Nichols A."/>
            <person name="Cepeda A.J."/>
            <person name="Yan W."/>
            <person name="Fan B."/>
            <person name="Jiang Y."/>
            <person name="Adhikari A."/>
            <person name="Zheng C.-J."/>
            <person name="Schuster L."/>
            <person name="Cowan T.M."/>
            <person name="Smanski M.J."/>
            <person name="Chevrette M.G."/>
            <person name="De Carvalho L.P.S."/>
            <person name="Shen B."/>
        </authorList>
    </citation>
    <scope>NUCLEOTIDE SEQUENCE [LARGE SCALE GENOMIC DNA]</scope>
    <source>
        <strain evidence="3 4">NPDC049639</strain>
    </source>
</reference>
<name>A0ABW8ATP9_9ACTN</name>
<dbReference type="InterPro" id="IPR056704">
    <property type="entry name" value="DUF7802"/>
</dbReference>
<dbReference type="RefSeq" id="WP_398284323.1">
    <property type="nucleotide sequence ID" value="NZ_JBITLV010000009.1"/>
</dbReference>
<organism evidence="3 4">
    <name type="scientific">Spongisporangium articulatum</name>
    <dbReference type="NCBI Taxonomy" id="3362603"/>
    <lineage>
        <taxon>Bacteria</taxon>
        <taxon>Bacillati</taxon>
        <taxon>Actinomycetota</taxon>
        <taxon>Actinomycetes</taxon>
        <taxon>Kineosporiales</taxon>
        <taxon>Kineosporiaceae</taxon>
        <taxon>Spongisporangium</taxon>
    </lineage>
</organism>
<dbReference type="Pfam" id="PF25085">
    <property type="entry name" value="DUF7802"/>
    <property type="match status" value="1"/>
</dbReference>
<feature type="transmembrane region" description="Helical" evidence="1">
    <location>
        <begin position="259"/>
        <end position="279"/>
    </location>
</feature>
<evidence type="ECO:0000313" key="3">
    <source>
        <dbReference type="EMBL" id="MFI7589719.1"/>
    </source>
</evidence>
<sequence>MSGCTPGYVETARALGGLDCSSAWVSVRSPLDPADGTMPVVEALMVVGALLTLAHAVRRWRRLGDPTNLGLWCASVVYVLVLEPPLYFPDRFGLDGEVGLIFVHNVFTVQFLHDRLPLYILALYPALTYLAYALVQRTGLLARHGTLTGAACVAVVFHAFYEVFDMIGPRLHWWAWNPDAPTNTPLLGDVPLSSLAVFAAASPFGVAVLTDRLLARPARGPFAVRVVAVGVLAPVLMTLPALPYGVVSRLPDPSPVAEAVALWAIPAVLLVAAVLTVVADRRAHPVAVAEPDPFPVTAGVVYLVVFAGLWLHAWSRVPIEGRAYAATCFAVCLVVLASGPILAGPRSPQKAQKVGSDPTK</sequence>
<evidence type="ECO:0000313" key="4">
    <source>
        <dbReference type="Proteomes" id="UP001612915"/>
    </source>
</evidence>
<keyword evidence="1" id="KW-0812">Transmembrane</keyword>
<evidence type="ECO:0000259" key="2">
    <source>
        <dbReference type="Pfam" id="PF25085"/>
    </source>
</evidence>
<feature type="transmembrane region" description="Helical" evidence="1">
    <location>
        <begin position="116"/>
        <end position="135"/>
    </location>
</feature>
<feature type="transmembrane region" description="Helical" evidence="1">
    <location>
        <begin position="147"/>
        <end position="164"/>
    </location>
</feature>
<feature type="transmembrane region" description="Helical" evidence="1">
    <location>
        <begin position="323"/>
        <end position="343"/>
    </location>
</feature>
<accession>A0ABW8ATP9</accession>
<feature type="domain" description="DUF7802" evidence="2">
    <location>
        <begin position="38"/>
        <end position="203"/>
    </location>
</feature>
<feature type="transmembrane region" description="Helical" evidence="1">
    <location>
        <begin position="222"/>
        <end position="247"/>
    </location>
</feature>
<evidence type="ECO:0000256" key="1">
    <source>
        <dbReference type="SAM" id="Phobius"/>
    </source>
</evidence>
<gene>
    <name evidence="3" type="ORF">ACIB24_21840</name>
</gene>
<dbReference type="Proteomes" id="UP001612915">
    <property type="component" value="Unassembled WGS sequence"/>
</dbReference>